<dbReference type="Pfam" id="PF01264">
    <property type="entry name" value="Chorismate_synt"/>
    <property type="match status" value="1"/>
</dbReference>
<dbReference type="InterPro" id="IPR000453">
    <property type="entry name" value="Chorismate_synth"/>
</dbReference>
<feature type="binding site" evidence="11">
    <location>
        <begin position="306"/>
        <end position="310"/>
    </location>
    <ligand>
        <name>FMN</name>
        <dbReference type="ChEBI" id="CHEBI:58210"/>
    </ligand>
</feature>
<feature type="binding site" evidence="11">
    <location>
        <position position="332"/>
    </location>
    <ligand>
        <name>FMN</name>
        <dbReference type="ChEBI" id="CHEBI:58210"/>
    </ligand>
</feature>
<evidence type="ECO:0000256" key="8">
    <source>
        <dbReference type="ARBA" id="ARBA00022857"/>
    </source>
</evidence>
<gene>
    <name evidence="11 13" type="primary">aroC</name>
    <name evidence="13" type="ORF">CUW_1539</name>
</gene>
<evidence type="ECO:0000256" key="11">
    <source>
        <dbReference type="HAMAP-Rule" id="MF_00300"/>
    </source>
</evidence>
<keyword evidence="10 11" id="KW-0456">Lyase</keyword>
<comment type="catalytic activity">
    <reaction evidence="11 12">
        <text>5-O-(1-carboxyvinyl)-3-phosphoshikimate = chorismate + phosphate</text>
        <dbReference type="Rhea" id="RHEA:21020"/>
        <dbReference type="ChEBI" id="CHEBI:29748"/>
        <dbReference type="ChEBI" id="CHEBI:43474"/>
        <dbReference type="ChEBI" id="CHEBI:57701"/>
        <dbReference type="EC" id="4.2.3.5"/>
    </reaction>
</comment>
<evidence type="ECO:0000256" key="4">
    <source>
        <dbReference type="ARBA" id="ARBA00022605"/>
    </source>
</evidence>
<dbReference type="RefSeq" id="WP_006785702.1">
    <property type="nucleotide sequence ID" value="NZ_ADMN01000115.1"/>
</dbReference>
<evidence type="ECO:0000313" key="14">
    <source>
        <dbReference type="Proteomes" id="UP000002938"/>
    </source>
</evidence>
<evidence type="ECO:0000313" key="13">
    <source>
        <dbReference type="EMBL" id="EFF62763.1"/>
    </source>
</evidence>
<comment type="caution">
    <text evidence="13">The sequence shown here is derived from an EMBL/GenBank/DDBJ whole genome shotgun (WGS) entry which is preliminary data.</text>
</comment>
<dbReference type="EMBL" id="ADMN01000115">
    <property type="protein sequence ID" value="EFF62763.1"/>
    <property type="molecule type" value="Genomic_DNA"/>
</dbReference>
<keyword evidence="14" id="KW-1185">Reference proteome</keyword>
<sequence length="383" mass="41799">MRYFTSGESHGPQLTAIIEGIPAGLELTAEMINEELKIRQGGYGRGDRMKIETDRVEIVSGVRHGRTLGSPITLIIKNKDNKNWGQTMSVAPIDEQDYEIKKVPRPGHADLVGAIKYGHRDLRNVLERSSARETAIRVAVGAVAKQVLKALEIEVGAHVLQIGNVSANIEEVTVEKIKLQAVKSLVRCLDVEASQAMCQEIDIAKSKGDSLGGVVQVLVENVPAGIGSYVQFDRKLDAKIAAAVMSVQSVKGVYFGDAMMASSHFGSQVHDQITYDNGYTRQTNHYGGFEGGMTNGMPLVIQAMIKPIPTLYQPLQSIHIETKAVEESMIERSDTCVVPAAGVVLEAVVAIEVATAIIDEFQSNQMSQLIDSMNAYREYVRLY</sequence>
<organism evidence="13 14">
    <name type="scientific">Turicibacter sanguinis PC909</name>
    <dbReference type="NCBI Taxonomy" id="702450"/>
    <lineage>
        <taxon>Bacteria</taxon>
        <taxon>Bacillati</taxon>
        <taxon>Bacillota</taxon>
        <taxon>Erysipelotrichia</taxon>
        <taxon>Erysipelotrichales</taxon>
        <taxon>Turicibacteraceae</taxon>
        <taxon>Turicibacter</taxon>
    </lineage>
</organism>
<feature type="binding site" evidence="11">
    <location>
        <position position="39"/>
    </location>
    <ligand>
        <name>NADP(+)</name>
        <dbReference type="ChEBI" id="CHEBI:58349"/>
    </ligand>
</feature>
<keyword evidence="9 11" id="KW-0057">Aromatic amino acid biosynthesis</keyword>
<dbReference type="SUPFAM" id="SSF103263">
    <property type="entry name" value="Chorismate synthase, AroC"/>
    <property type="match status" value="1"/>
</dbReference>
<dbReference type="NCBIfam" id="TIGR00033">
    <property type="entry name" value="aroC"/>
    <property type="match status" value="1"/>
</dbReference>
<comment type="subunit">
    <text evidence="11">Homotetramer.</text>
</comment>
<dbReference type="EC" id="4.2.3.5" evidence="3 11"/>
<dbReference type="PROSITE" id="PS00788">
    <property type="entry name" value="CHORISMATE_SYNTHASE_2"/>
    <property type="match status" value="1"/>
</dbReference>
<reference evidence="13 14" key="1">
    <citation type="journal article" date="2011" name="J. Bacteriol.">
        <title>Draft Genome Sequence of Turicibacter sanguinis PC909, Isolated from Human Feces.</title>
        <authorList>
            <person name="Cuiv P.O."/>
            <person name="Klaassens E.S."/>
            <person name="Durkin A.S."/>
            <person name="Harkins D.M."/>
            <person name="Foster L."/>
            <person name="McCorrison J."/>
            <person name="Torralba M."/>
            <person name="Nelson K.E."/>
            <person name="Morrison M."/>
        </authorList>
    </citation>
    <scope>NUCLEOTIDE SEQUENCE [LARGE SCALE GENOMIC DNA]</scope>
    <source>
        <strain evidence="13 14">PC909</strain>
    </source>
</reference>
<comment type="function">
    <text evidence="11">Catalyzes the anti-1,4-elimination of the C-3 phosphate and the C-6 proR hydrogen from 5-enolpyruvylshikimate-3-phosphate (EPSP) to yield chorismate, which is the branch point compound that serves as the starting substrate for the three terminal pathways of aromatic amino acid biosynthesis. This reaction introduces a second double bond into the aromatic ring system.</text>
</comment>
<keyword evidence="6 11" id="KW-0288">FMN</keyword>
<dbReference type="Gene3D" id="3.60.150.10">
    <property type="entry name" value="Chorismate synthase AroC"/>
    <property type="match status" value="1"/>
</dbReference>
<feature type="binding site" evidence="11">
    <location>
        <begin position="248"/>
        <end position="249"/>
    </location>
    <ligand>
        <name>FMN</name>
        <dbReference type="ChEBI" id="CHEBI:58210"/>
    </ligand>
</feature>
<feature type="binding site" evidence="11">
    <location>
        <position position="291"/>
    </location>
    <ligand>
        <name>FMN</name>
        <dbReference type="ChEBI" id="CHEBI:58210"/>
    </ligand>
</feature>
<keyword evidence="7 11" id="KW-0274">FAD</keyword>
<dbReference type="InterPro" id="IPR020541">
    <property type="entry name" value="Chorismate_synthase_CS"/>
</dbReference>
<accession>A0ABM9ZZI6</accession>
<dbReference type="PROSITE" id="PS00787">
    <property type="entry name" value="CHORISMATE_SYNTHASE_1"/>
    <property type="match status" value="1"/>
</dbReference>
<comment type="cofactor">
    <cofactor evidence="11 12">
        <name>FMNH2</name>
        <dbReference type="ChEBI" id="CHEBI:57618"/>
    </cofactor>
    <text evidence="11 12">Reduced FMN (FMNH(2)).</text>
</comment>
<dbReference type="PANTHER" id="PTHR21085">
    <property type="entry name" value="CHORISMATE SYNTHASE"/>
    <property type="match status" value="1"/>
</dbReference>
<evidence type="ECO:0000256" key="5">
    <source>
        <dbReference type="ARBA" id="ARBA00022630"/>
    </source>
</evidence>
<evidence type="ECO:0000256" key="2">
    <source>
        <dbReference type="ARBA" id="ARBA00008014"/>
    </source>
</evidence>
<proteinExistence type="inferred from homology"/>
<dbReference type="PIRSF" id="PIRSF001456">
    <property type="entry name" value="Chorismate_synth"/>
    <property type="match status" value="1"/>
</dbReference>
<comment type="similarity">
    <text evidence="2 11 12">Belongs to the chorismate synthase family.</text>
</comment>
<evidence type="ECO:0000256" key="7">
    <source>
        <dbReference type="ARBA" id="ARBA00022827"/>
    </source>
</evidence>
<dbReference type="GO" id="GO:0004107">
    <property type="term" value="F:chorismate synthase activity"/>
    <property type="evidence" value="ECO:0007669"/>
    <property type="project" value="UniProtKB-EC"/>
</dbReference>
<evidence type="ECO:0000256" key="1">
    <source>
        <dbReference type="ARBA" id="ARBA00005044"/>
    </source>
</evidence>
<evidence type="ECO:0000256" key="3">
    <source>
        <dbReference type="ARBA" id="ARBA00013036"/>
    </source>
</evidence>
<dbReference type="GeneID" id="60059110"/>
<evidence type="ECO:0000256" key="6">
    <source>
        <dbReference type="ARBA" id="ARBA00022643"/>
    </source>
</evidence>
<keyword evidence="8 11" id="KW-0521">NADP</keyword>
<evidence type="ECO:0000256" key="9">
    <source>
        <dbReference type="ARBA" id="ARBA00023141"/>
    </source>
</evidence>
<evidence type="ECO:0000256" key="12">
    <source>
        <dbReference type="RuleBase" id="RU000605"/>
    </source>
</evidence>
<evidence type="ECO:0000256" key="10">
    <source>
        <dbReference type="ARBA" id="ARBA00023239"/>
    </source>
</evidence>
<keyword evidence="5 11" id="KW-0285">Flavoprotein</keyword>
<dbReference type="PANTHER" id="PTHR21085:SF0">
    <property type="entry name" value="CHORISMATE SYNTHASE"/>
    <property type="match status" value="1"/>
</dbReference>
<dbReference type="NCBIfam" id="NF003793">
    <property type="entry name" value="PRK05382.1"/>
    <property type="match status" value="1"/>
</dbReference>
<keyword evidence="4 11" id="KW-0028">Amino-acid biosynthesis</keyword>
<protein>
    <recommendedName>
        <fullName evidence="3 11">Chorismate synthase</fullName>
        <shortName evidence="11">CS</shortName>
        <ecNumber evidence="3 11">4.2.3.5</ecNumber>
    </recommendedName>
    <alternativeName>
        <fullName evidence="11">5-enolpyruvylshikimate-3-phosphate phospholyase</fullName>
    </alternativeName>
</protein>
<dbReference type="HAMAP" id="MF_00300">
    <property type="entry name" value="Chorismate_synth"/>
    <property type="match status" value="1"/>
</dbReference>
<dbReference type="CDD" id="cd07304">
    <property type="entry name" value="Chorismate_synthase"/>
    <property type="match status" value="1"/>
</dbReference>
<dbReference type="Proteomes" id="UP000002938">
    <property type="component" value="Unassembled WGS sequence"/>
</dbReference>
<feature type="binding site" evidence="11">
    <location>
        <begin position="128"/>
        <end position="130"/>
    </location>
    <ligand>
        <name>FMN</name>
        <dbReference type="ChEBI" id="CHEBI:58210"/>
    </ligand>
</feature>
<comment type="pathway">
    <text evidence="1 11 12">Metabolic intermediate biosynthesis; chorismate biosynthesis; chorismate from D-erythrose 4-phosphate and phosphoenolpyruvate: step 7/7.</text>
</comment>
<dbReference type="InterPro" id="IPR035904">
    <property type="entry name" value="Chorismate_synth_AroC_sf"/>
</dbReference>
<feature type="binding site" evidence="11">
    <location>
        <position position="45"/>
    </location>
    <ligand>
        <name>NADP(+)</name>
        <dbReference type="ChEBI" id="CHEBI:58349"/>
    </ligand>
</feature>
<name>A0ABM9ZZI6_9FIRM</name>